<comment type="similarity">
    <text evidence="1">Belongs to the glutaminase family.</text>
</comment>
<dbReference type="WBParaSite" id="jg20477.3">
    <property type="protein sequence ID" value="jg20477.3"/>
    <property type="gene ID" value="jg20477"/>
</dbReference>
<dbReference type="AlphaFoldDB" id="A0A915DIS3"/>
<dbReference type="InterPro" id="IPR015868">
    <property type="entry name" value="Glutaminase"/>
</dbReference>
<evidence type="ECO:0000256" key="6">
    <source>
        <dbReference type="ARBA" id="ARBA00049534"/>
    </source>
</evidence>
<dbReference type="FunFam" id="3.40.710.10:FF:000008">
    <property type="entry name" value="Glutaminase, isoform E"/>
    <property type="match status" value="1"/>
</dbReference>
<evidence type="ECO:0000256" key="4">
    <source>
        <dbReference type="ARBA" id="ARBA00022801"/>
    </source>
</evidence>
<evidence type="ECO:0000313" key="9">
    <source>
        <dbReference type="WBParaSite" id="jg20477.3"/>
    </source>
</evidence>
<dbReference type="GO" id="GO:0006543">
    <property type="term" value="P:L-glutamine catabolic process"/>
    <property type="evidence" value="ECO:0007669"/>
    <property type="project" value="TreeGrafter"/>
</dbReference>
<organism evidence="8 9">
    <name type="scientific">Ditylenchus dipsaci</name>
    <dbReference type="NCBI Taxonomy" id="166011"/>
    <lineage>
        <taxon>Eukaryota</taxon>
        <taxon>Metazoa</taxon>
        <taxon>Ecdysozoa</taxon>
        <taxon>Nematoda</taxon>
        <taxon>Chromadorea</taxon>
        <taxon>Rhabditida</taxon>
        <taxon>Tylenchina</taxon>
        <taxon>Tylenchomorpha</taxon>
        <taxon>Sphaerularioidea</taxon>
        <taxon>Anguinidae</taxon>
        <taxon>Anguininae</taxon>
        <taxon>Ditylenchus</taxon>
    </lineage>
</organism>
<dbReference type="Proteomes" id="UP000887574">
    <property type="component" value="Unplaced"/>
</dbReference>
<dbReference type="NCBIfam" id="TIGR03814">
    <property type="entry name" value="Gln_ase"/>
    <property type="match status" value="1"/>
</dbReference>
<evidence type="ECO:0000256" key="3">
    <source>
        <dbReference type="ARBA" id="ARBA00022737"/>
    </source>
</evidence>
<keyword evidence="8" id="KW-1185">Reference proteome</keyword>
<keyword evidence="3" id="KW-0677">Repeat</keyword>
<dbReference type="GO" id="GO:0004359">
    <property type="term" value="F:glutaminase activity"/>
    <property type="evidence" value="ECO:0007669"/>
    <property type="project" value="UniProtKB-EC"/>
</dbReference>
<evidence type="ECO:0000256" key="5">
    <source>
        <dbReference type="ARBA" id="ARBA00023043"/>
    </source>
</evidence>
<name>A0A915DIS3_9BILA</name>
<accession>A0A915DIS3</accession>
<proteinExistence type="inferred from homology"/>
<sequence length="907" mass="102543">MRLKSKFQSLGNPFKSLVELLEKSAAKYKEQFMDYIFSGIKADDKLLITLSEIKELYSMRAFAATMSGLLDIFNQPTNMTDCLHQLQKDVVAVQNRFCSSINEADSLHSNARNQWSIKMYDGEEPWLLKLEGELEWPLSCVVDSELLELLRRSFEACQRLFHSYNMIVNLMQKDRLGSVSISLLVRRKRMLGQNLFESVSVIYSVLRTRFEAIIIERSALLLQCKTFTEIEQIVKDWKQQFKKLLDFEELNRGSYIHAAVDGLCYLIEKFNASEDGVGFDQSLNLTVGSTLSMDRCSSASQSSNAKKSERTIEKWIKSQSRVITVLNTAAESTRPTDSNSVAARVCIYECVATGLGFRLGYHTEVTIRLDATCTSSLNSLNFLMMVLSSEKTSELVDKTIAESRITAEVLQERCFRWENYRNELSQIRNSTKTCSKPEIRKVRAQLQGVIEQQGGSRVPKGSEQKKDVTSLNNYITDMHNWTAEYSAQLDRCIRNIDDELAFLENFCRSNSISLNTISAKGSPQKWLKEDDPRVEAILSKVQEAVDELSCKTDEVPKKIENFSLDRSLFHKSVSKRVGWEFTKQIDGIYQECQQYTHGQVATYIPQLAKAEPERWILSICTVDGQRHNWGDCRNVKFCLQSVAKPFSYALAIEELGADYVHRLVGQEPSGRFFNALCLDHSNKPHNPMINAGAILIASLLNSEATLSDRFDFTIKAIKKFAGGGYVSFDNATFLSERETADRNYALAYFMREHKCFPGPHVNIQETLDLYFQLCSIKTNTECLAVMAATLANGGVNPLTEQRVVCNRAVRDTLSLMLSCGMYDYSGQFAFNVGLPAKSGVAGDMIIVVPNVMGIALFSPRLDLLGNTVRGVKFAEGLINTFNFHQFDNMLFSKAEKADPRIVHKKTI</sequence>
<evidence type="ECO:0000313" key="8">
    <source>
        <dbReference type="Proteomes" id="UP000887574"/>
    </source>
</evidence>
<comment type="catalytic activity">
    <reaction evidence="6">
        <text>L-glutamine + H2O = L-glutamate + NH4(+)</text>
        <dbReference type="Rhea" id="RHEA:15889"/>
        <dbReference type="ChEBI" id="CHEBI:15377"/>
        <dbReference type="ChEBI" id="CHEBI:28938"/>
        <dbReference type="ChEBI" id="CHEBI:29985"/>
        <dbReference type="ChEBI" id="CHEBI:58359"/>
        <dbReference type="EC" id="3.5.1.2"/>
    </reaction>
</comment>
<dbReference type="Gene3D" id="3.40.710.10">
    <property type="entry name" value="DD-peptidase/beta-lactamase superfamily"/>
    <property type="match status" value="1"/>
</dbReference>
<protein>
    <recommendedName>
        <fullName evidence="2">glutaminase</fullName>
        <ecNumber evidence="2">3.5.1.2</ecNumber>
    </recommendedName>
    <alternativeName>
        <fullName evidence="7">L-glutamine amidohydrolase</fullName>
    </alternativeName>
</protein>
<keyword evidence="4" id="KW-0378">Hydrolase</keyword>
<evidence type="ECO:0000256" key="7">
    <source>
        <dbReference type="ARBA" id="ARBA00077251"/>
    </source>
</evidence>
<dbReference type="InterPro" id="IPR012338">
    <property type="entry name" value="Beta-lactam/transpept-like"/>
</dbReference>
<keyword evidence="5" id="KW-0040">ANK repeat</keyword>
<dbReference type="PANTHER" id="PTHR12544">
    <property type="entry name" value="GLUTAMINASE"/>
    <property type="match status" value="1"/>
</dbReference>
<reference evidence="9" key="1">
    <citation type="submission" date="2022-11" db="UniProtKB">
        <authorList>
            <consortium name="WormBaseParasite"/>
        </authorList>
    </citation>
    <scope>IDENTIFICATION</scope>
</reference>
<evidence type="ECO:0000256" key="1">
    <source>
        <dbReference type="ARBA" id="ARBA00011076"/>
    </source>
</evidence>
<evidence type="ECO:0000256" key="2">
    <source>
        <dbReference type="ARBA" id="ARBA00012918"/>
    </source>
</evidence>
<dbReference type="EC" id="3.5.1.2" evidence="2"/>
<dbReference type="GO" id="GO:0006537">
    <property type="term" value="P:glutamate biosynthetic process"/>
    <property type="evidence" value="ECO:0007669"/>
    <property type="project" value="TreeGrafter"/>
</dbReference>
<dbReference type="HAMAP" id="MF_00313">
    <property type="entry name" value="Glutaminase"/>
    <property type="match status" value="1"/>
</dbReference>
<dbReference type="PANTHER" id="PTHR12544:SF51">
    <property type="entry name" value="GLUTAMINASE 3-RELATED"/>
    <property type="match status" value="1"/>
</dbReference>
<dbReference type="SUPFAM" id="SSF56601">
    <property type="entry name" value="beta-lactamase/transpeptidase-like"/>
    <property type="match status" value="1"/>
</dbReference>
<dbReference type="Pfam" id="PF04960">
    <property type="entry name" value="Glutaminase"/>
    <property type="match status" value="1"/>
</dbReference>